<reference evidence="1 2" key="1">
    <citation type="journal article" date="2015" name="Genome Biol.">
        <title>Comparative genomics of Steinernema reveals deeply conserved gene regulatory networks.</title>
        <authorList>
            <person name="Dillman A.R."/>
            <person name="Macchietto M."/>
            <person name="Porter C.F."/>
            <person name="Rogers A."/>
            <person name="Williams B."/>
            <person name="Antoshechkin I."/>
            <person name="Lee M.M."/>
            <person name="Goodwin Z."/>
            <person name="Lu X."/>
            <person name="Lewis E.E."/>
            <person name="Goodrich-Blair H."/>
            <person name="Stock S.P."/>
            <person name="Adams B.J."/>
            <person name="Sternberg P.W."/>
            <person name="Mortazavi A."/>
        </authorList>
    </citation>
    <scope>NUCLEOTIDE SEQUENCE [LARGE SCALE GENOMIC DNA]</scope>
    <source>
        <strain evidence="1 2">ALL</strain>
    </source>
</reference>
<gene>
    <name evidence="1" type="ORF">L596_022226</name>
</gene>
<evidence type="ECO:0000313" key="2">
    <source>
        <dbReference type="Proteomes" id="UP000298663"/>
    </source>
</evidence>
<organism evidence="1 2">
    <name type="scientific">Steinernema carpocapsae</name>
    <name type="common">Entomopathogenic nematode</name>
    <dbReference type="NCBI Taxonomy" id="34508"/>
    <lineage>
        <taxon>Eukaryota</taxon>
        <taxon>Metazoa</taxon>
        <taxon>Ecdysozoa</taxon>
        <taxon>Nematoda</taxon>
        <taxon>Chromadorea</taxon>
        <taxon>Rhabditida</taxon>
        <taxon>Tylenchina</taxon>
        <taxon>Panagrolaimomorpha</taxon>
        <taxon>Strongyloidoidea</taxon>
        <taxon>Steinernematidae</taxon>
        <taxon>Steinernema</taxon>
    </lineage>
</organism>
<sequence length="105" mass="12756">MEEEHMEEYLDWEEREFHRSLKDRYIGNEKQVRTEETLQIIRAVPETMLNTAFTCLCKPTGQNQLLDEKWINENYIINRRLENAEFIIYYLKAMVSLDLESFDMT</sequence>
<dbReference type="EMBL" id="AZBU02000007">
    <property type="protein sequence ID" value="TKR70170.1"/>
    <property type="molecule type" value="Genomic_DNA"/>
</dbReference>
<reference evidence="1 2" key="2">
    <citation type="journal article" date="2019" name="G3 (Bethesda)">
        <title>Hybrid Assembly of the Genome of the Entomopathogenic Nematode Steinernema carpocapsae Identifies the X-Chromosome.</title>
        <authorList>
            <person name="Serra L."/>
            <person name="Macchietto M."/>
            <person name="Macias-Munoz A."/>
            <person name="McGill C.J."/>
            <person name="Rodriguez I.M."/>
            <person name="Rodriguez B."/>
            <person name="Murad R."/>
            <person name="Mortazavi A."/>
        </authorList>
    </citation>
    <scope>NUCLEOTIDE SEQUENCE [LARGE SCALE GENOMIC DNA]</scope>
    <source>
        <strain evidence="1 2">ALL</strain>
    </source>
</reference>
<accession>A0A4U5ML48</accession>
<proteinExistence type="predicted"/>
<dbReference type="AlphaFoldDB" id="A0A4U5ML48"/>
<protein>
    <submittedName>
        <fullName evidence="1">Uncharacterized protein</fullName>
    </submittedName>
</protein>
<name>A0A4U5ML48_STECR</name>
<dbReference type="OrthoDB" id="5793380at2759"/>
<evidence type="ECO:0000313" key="1">
    <source>
        <dbReference type="EMBL" id="TKR70170.1"/>
    </source>
</evidence>
<dbReference type="Proteomes" id="UP000298663">
    <property type="component" value="Unassembled WGS sequence"/>
</dbReference>
<keyword evidence="2" id="KW-1185">Reference proteome</keyword>
<comment type="caution">
    <text evidence="1">The sequence shown here is derived from an EMBL/GenBank/DDBJ whole genome shotgun (WGS) entry which is preliminary data.</text>
</comment>